<evidence type="ECO:0000259" key="5">
    <source>
        <dbReference type="SMART" id="SM00226"/>
    </source>
</evidence>
<dbReference type="SMART" id="SM00226">
    <property type="entry name" value="LMWPc"/>
    <property type="match status" value="1"/>
</dbReference>
<accession>A0AAV4LDH9</accession>
<feature type="active site" description="Nucleophile" evidence="4">
    <location>
        <position position="10"/>
    </location>
</feature>
<dbReference type="Gene3D" id="3.40.50.2300">
    <property type="match status" value="1"/>
</dbReference>
<dbReference type="InterPro" id="IPR050438">
    <property type="entry name" value="LMW_PTPase"/>
</dbReference>
<keyword evidence="2" id="KW-0378">Hydrolase</keyword>
<dbReference type="GO" id="GO:0004725">
    <property type="term" value="F:protein tyrosine phosphatase activity"/>
    <property type="evidence" value="ECO:0007669"/>
    <property type="project" value="InterPro"/>
</dbReference>
<sequence length="157" mass="17336">MILYRVLFVCTGNTCRSAMAEALFRHRLEQEGIKGIEIRSAGVAAIPGGSASEGAIKALAKRNIPGDTHVSKPLDENLVRSSDLILTMTGSHKKAVVHLFPFAMDRTFTLKEFVDDDPTADIYDPYGGDDTIYEACARELEEVLSRLLQKLREHADN</sequence>
<dbReference type="PANTHER" id="PTHR11717">
    <property type="entry name" value="LOW MOLECULAR WEIGHT PROTEIN TYROSINE PHOSPHATASE"/>
    <property type="match status" value="1"/>
</dbReference>
<feature type="active site" description="Proton donor" evidence="4">
    <location>
        <position position="124"/>
    </location>
</feature>
<dbReference type="PANTHER" id="PTHR11717:SF31">
    <property type="entry name" value="LOW MOLECULAR WEIGHT PROTEIN-TYROSINE-PHOSPHATASE ETP-RELATED"/>
    <property type="match status" value="1"/>
</dbReference>
<evidence type="ECO:0000313" key="7">
    <source>
        <dbReference type="Proteomes" id="UP001057291"/>
    </source>
</evidence>
<evidence type="ECO:0000256" key="1">
    <source>
        <dbReference type="ARBA" id="ARBA00011063"/>
    </source>
</evidence>
<name>A0AAV4LDH9_9BACL</name>
<evidence type="ECO:0000256" key="4">
    <source>
        <dbReference type="PIRSR" id="PIRSR617867-1"/>
    </source>
</evidence>
<dbReference type="SUPFAM" id="SSF52788">
    <property type="entry name" value="Phosphotyrosine protein phosphatases I"/>
    <property type="match status" value="1"/>
</dbReference>
<dbReference type="Proteomes" id="UP001057291">
    <property type="component" value="Unassembled WGS sequence"/>
</dbReference>
<dbReference type="CDD" id="cd16344">
    <property type="entry name" value="LMWPAP"/>
    <property type="match status" value="1"/>
</dbReference>
<dbReference type="EMBL" id="BOQE01000001">
    <property type="protein sequence ID" value="GIM45724.1"/>
    <property type="molecule type" value="Genomic_DNA"/>
</dbReference>
<feature type="domain" description="Phosphotyrosine protein phosphatase I" evidence="5">
    <location>
        <begin position="4"/>
        <end position="150"/>
    </location>
</feature>
<evidence type="ECO:0000256" key="3">
    <source>
        <dbReference type="ARBA" id="ARBA00022912"/>
    </source>
</evidence>
<dbReference type="PRINTS" id="PR00719">
    <property type="entry name" value="LMWPTPASE"/>
</dbReference>
<gene>
    <name evidence="6" type="primary">ywlE</name>
    <name evidence="6" type="ORF">DNHGIG_12730</name>
</gene>
<feature type="active site" evidence="4">
    <location>
        <position position="16"/>
    </location>
</feature>
<proteinExistence type="inferred from homology"/>
<protein>
    <submittedName>
        <fullName evidence="6">Protein-arginine-phosphatase</fullName>
    </submittedName>
</protein>
<dbReference type="Pfam" id="PF01451">
    <property type="entry name" value="LMWPc"/>
    <property type="match status" value="1"/>
</dbReference>
<reference evidence="6" key="1">
    <citation type="journal article" date="2023" name="Int. J. Syst. Evol. Microbiol.">
        <title>Collibacillus ludicampi gen. nov., sp. nov., a new soil bacterium of the family Alicyclobacillaceae.</title>
        <authorList>
            <person name="Jojima T."/>
            <person name="Ioku Y."/>
            <person name="Fukuta Y."/>
            <person name="Shirasaka N."/>
            <person name="Matsumura Y."/>
            <person name="Mori M."/>
        </authorList>
    </citation>
    <scope>NUCLEOTIDE SEQUENCE</scope>
    <source>
        <strain evidence="6">TP075</strain>
    </source>
</reference>
<dbReference type="InterPro" id="IPR023485">
    <property type="entry name" value="Ptyr_pPase"/>
</dbReference>
<evidence type="ECO:0000313" key="6">
    <source>
        <dbReference type="EMBL" id="GIM45724.1"/>
    </source>
</evidence>
<keyword evidence="3" id="KW-0904">Protein phosphatase</keyword>
<dbReference type="InterPro" id="IPR036196">
    <property type="entry name" value="Ptyr_pPase_sf"/>
</dbReference>
<evidence type="ECO:0000256" key="2">
    <source>
        <dbReference type="ARBA" id="ARBA00022801"/>
    </source>
</evidence>
<comment type="caution">
    <text evidence="6">The sequence shown here is derived from an EMBL/GenBank/DDBJ whole genome shotgun (WGS) entry which is preliminary data.</text>
</comment>
<dbReference type="InterPro" id="IPR017867">
    <property type="entry name" value="Tyr_phospatase_low_mol_wt"/>
</dbReference>
<keyword evidence="7" id="KW-1185">Reference proteome</keyword>
<comment type="similarity">
    <text evidence="1">Belongs to the low molecular weight phosphotyrosine protein phosphatase family.</text>
</comment>
<organism evidence="6 7">
    <name type="scientific">Collibacillus ludicampi</name>
    <dbReference type="NCBI Taxonomy" id="2771369"/>
    <lineage>
        <taxon>Bacteria</taxon>
        <taxon>Bacillati</taxon>
        <taxon>Bacillota</taxon>
        <taxon>Bacilli</taxon>
        <taxon>Bacillales</taxon>
        <taxon>Alicyclobacillaceae</taxon>
        <taxon>Collibacillus</taxon>
    </lineage>
</organism>
<dbReference type="AlphaFoldDB" id="A0AAV4LDH9"/>